<feature type="domain" description="FAD-binding PCMH-type" evidence="3">
    <location>
        <begin position="24"/>
        <end position="206"/>
    </location>
</feature>
<evidence type="ECO:0000259" key="3">
    <source>
        <dbReference type="PROSITE" id="PS51387"/>
    </source>
</evidence>
<evidence type="ECO:0000313" key="5">
    <source>
        <dbReference type="Proteomes" id="UP001595698"/>
    </source>
</evidence>
<keyword evidence="2" id="KW-0274">FAD</keyword>
<keyword evidence="1" id="KW-0285">Flavoprotein</keyword>
<evidence type="ECO:0000256" key="2">
    <source>
        <dbReference type="ARBA" id="ARBA00022827"/>
    </source>
</evidence>
<sequence>MTAPFEALRGTGVMVRPAEPGDAVAGVMPRWVALPRTTAEVSALMRVSAGHDLAVVPAGDGTKLAWGNPPERCDLLLRTGRLTLDGETTVEHSPGDLVVRVCAGLPLGALASFPGVAQELALDNPLGAGTVGGTLATGVAGPRRFRYGTARDLLIGVTVVLADGTAATSGGRVVKNVAGYDLGKLLCGSYGTLGVVTEAVFRLHPSPPERRWITVGLGREPDPFTALDGLVADLTASQAEPCAVEVDWPGDGDGPLVTALVEGTAAGERATAVRELARGRPAWTGNGAPGWWNTLPGDPGGALCELRLPPAEVGRALRAVTACEPSARIRGSAASGVLWAAPPPEALPAFVPAVRDRLGVLGGHLVVLAAPYGRDEGIDRWGPSGALPLMRRVKERFDPDRRMSPGRFVGGI</sequence>
<dbReference type="Gene3D" id="3.30.465.10">
    <property type="match status" value="1"/>
</dbReference>
<dbReference type="InterPro" id="IPR016166">
    <property type="entry name" value="FAD-bd_PCMH"/>
</dbReference>
<dbReference type="InterPro" id="IPR036318">
    <property type="entry name" value="FAD-bd_PCMH-like_sf"/>
</dbReference>
<organism evidence="4 5">
    <name type="scientific">Streptosporangium jomthongense</name>
    <dbReference type="NCBI Taxonomy" id="1193683"/>
    <lineage>
        <taxon>Bacteria</taxon>
        <taxon>Bacillati</taxon>
        <taxon>Actinomycetota</taxon>
        <taxon>Actinomycetes</taxon>
        <taxon>Streptosporangiales</taxon>
        <taxon>Streptosporangiaceae</taxon>
        <taxon>Streptosporangium</taxon>
    </lineage>
</organism>
<dbReference type="SUPFAM" id="SSF56176">
    <property type="entry name" value="FAD-binding/transporter-associated domain-like"/>
    <property type="match status" value="1"/>
</dbReference>
<accession>A0ABV8EYY1</accession>
<dbReference type="PANTHER" id="PTHR11748:SF103">
    <property type="entry name" value="GLYCOLATE OXIDASE SUBUNIT GLCE"/>
    <property type="match status" value="1"/>
</dbReference>
<evidence type="ECO:0000313" key="4">
    <source>
        <dbReference type="EMBL" id="MFC3981613.1"/>
    </source>
</evidence>
<dbReference type="SUPFAM" id="SSF55103">
    <property type="entry name" value="FAD-linked oxidases, C-terminal domain"/>
    <property type="match status" value="1"/>
</dbReference>
<dbReference type="EMBL" id="JBHSBC010000014">
    <property type="protein sequence ID" value="MFC3981613.1"/>
    <property type="molecule type" value="Genomic_DNA"/>
</dbReference>
<dbReference type="RefSeq" id="WP_386190159.1">
    <property type="nucleotide sequence ID" value="NZ_JBHSBC010000014.1"/>
</dbReference>
<dbReference type="InterPro" id="IPR016164">
    <property type="entry name" value="FAD-linked_Oxase-like_C"/>
</dbReference>
<dbReference type="PROSITE" id="PS51387">
    <property type="entry name" value="FAD_PCMH"/>
    <property type="match status" value="1"/>
</dbReference>
<reference evidence="5" key="1">
    <citation type="journal article" date="2019" name="Int. J. Syst. Evol. Microbiol.">
        <title>The Global Catalogue of Microorganisms (GCM) 10K type strain sequencing project: providing services to taxonomists for standard genome sequencing and annotation.</title>
        <authorList>
            <consortium name="The Broad Institute Genomics Platform"/>
            <consortium name="The Broad Institute Genome Sequencing Center for Infectious Disease"/>
            <person name="Wu L."/>
            <person name="Ma J."/>
        </authorList>
    </citation>
    <scope>NUCLEOTIDE SEQUENCE [LARGE SCALE GENOMIC DNA]</scope>
    <source>
        <strain evidence="5">TBRC 7912</strain>
    </source>
</reference>
<dbReference type="PANTHER" id="PTHR11748">
    <property type="entry name" value="D-LACTATE DEHYDROGENASE"/>
    <property type="match status" value="1"/>
</dbReference>
<keyword evidence="5" id="KW-1185">Reference proteome</keyword>
<comment type="caution">
    <text evidence="4">The sequence shown here is derived from an EMBL/GenBank/DDBJ whole genome shotgun (WGS) entry which is preliminary data.</text>
</comment>
<proteinExistence type="predicted"/>
<name>A0ABV8EYY1_9ACTN</name>
<dbReference type="Proteomes" id="UP001595698">
    <property type="component" value="Unassembled WGS sequence"/>
</dbReference>
<gene>
    <name evidence="4" type="ORF">ACFOYY_15845</name>
</gene>
<protein>
    <submittedName>
        <fullName evidence="4">FAD-binding oxidoreductase</fullName>
    </submittedName>
</protein>
<dbReference type="InterPro" id="IPR006094">
    <property type="entry name" value="Oxid_FAD_bind_N"/>
</dbReference>
<dbReference type="InterPro" id="IPR016169">
    <property type="entry name" value="FAD-bd_PCMH_sub2"/>
</dbReference>
<evidence type="ECO:0000256" key="1">
    <source>
        <dbReference type="ARBA" id="ARBA00022630"/>
    </source>
</evidence>
<dbReference type="Pfam" id="PF01565">
    <property type="entry name" value="FAD_binding_4"/>
    <property type="match status" value="1"/>
</dbReference>